<organism evidence="1 2">
    <name type="scientific">Kordiimonas lacus</name>
    <dbReference type="NCBI Taxonomy" id="637679"/>
    <lineage>
        <taxon>Bacteria</taxon>
        <taxon>Pseudomonadati</taxon>
        <taxon>Pseudomonadota</taxon>
        <taxon>Alphaproteobacteria</taxon>
        <taxon>Kordiimonadales</taxon>
        <taxon>Kordiimonadaceae</taxon>
        <taxon>Kordiimonas</taxon>
    </lineage>
</organism>
<dbReference type="Gene3D" id="3.40.630.40">
    <property type="entry name" value="Zn-dependent exopeptidases"/>
    <property type="match status" value="1"/>
</dbReference>
<name>A0A1G6YL97_9PROT</name>
<evidence type="ECO:0000313" key="1">
    <source>
        <dbReference type="EMBL" id="SDD91071.1"/>
    </source>
</evidence>
<keyword evidence="2" id="KW-1185">Reference proteome</keyword>
<protein>
    <submittedName>
        <fullName evidence="1">N-formylglutamate deformylase</fullName>
    </submittedName>
</protein>
<reference evidence="1 2" key="1">
    <citation type="submission" date="2016-10" db="EMBL/GenBank/DDBJ databases">
        <authorList>
            <person name="de Groot N.N."/>
        </authorList>
    </citation>
    <scope>NUCLEOTIDE SEQUENCE [LARGE SCALE GENOMIC DNA]</scope>
    <source>
        <strain evidence="1 2">CGMCC 1.9109</strain>
    </source>
</reference>
<dbReference type="SUPFAM" id="SSF53187">
    <property type="entry name" value="Zn-dependent exopeptidases"/>
    <property type="match status" value="1"/>
</dbReference>
<gene>
    <name evidence="1" type="ORF">SAMN04488071_1664</name>
</gene>
<dbReference type="InterPro" id="IPR007709">
    <property type="entry name" value="N-FG_amidohydro"/>
</dbReference>
<dbReference type="EMBL" id="FNAK01000003">
    <property type="protein sequence ID" value="SDD91071.1"/>
    <property type="molecule type" value="Genomic_DNA"/>
</dbReference>
<dbReference type="InterPro" id="IPR010247">
    <property type="entry name" value="HutG_amidohyd"/>
</dbReference>
<dbReference type="Proteomes" id="UP000183685">
    <property type="component" value="Unassembled WGS sequence"/>
</dbReference>
<evidence type="ECO:0000313" key="2">
    <source>
        <dbReference type="Proteomes" id="UP000183685"/>
    </source>
</evidence>
<accession>A0A1G6YL97</accession>
<sequence length="264" mass="29520">MTQVFDLTRGHSPLIISMPHSGEELGAYAGRMTADALKIADTDWHLPKLYSFLADMDATVVHAHYSRYVIDLNRDPSGKSLYPGQNVTELCPTTTFDEHPVYLPGEAPHDAEQRDRVGHFWKPYHNALAAEIERVRHIHGYALLWDAHSIRSHVPRFFDGQLPDFNLGTNDGQSCSPELAEAVYGVAQQAEGYSAVLNGRFKGGFITRKYGQPAHGVHAIQLELSQITYMDESFPFTYLPERAGEVAKPIQAMLEAMLSWKPKG</sequence>
<dbReference type="AlphaFoldDB" id="A0A1G6YL97"/>
<dbReference type="STRING" id="637679.GCA_001550055_01346"/>
<dbReference type="Pfam" id="PF05013">
    <property type="entry name" value="FGase"/>
    <property type="match status" value="1"/>
</dbReference>
<dbReference type="RefSeq" id="WP_068302707.1">
    <property type="nucleotide sequence ID" value="NZ_FNAK01000003.1"/>
</dbReference>
<dbReference type="NCBIfam" id="TIGR02017">
    <property type="entry name" value="hutG_amidohyd"/>
    <property type="match status" value="1"/>
</dbReference>
<proteinExistence type="predicted"/>